<feature type="transmembrane region" description="Helical" evidence="1">
    <location>
        <begin position="5"/>
        <end position="22"/>
    </location>
</feature>
<organism evidence="3 4">
    <name type="scientific">Christensenella tenuis</name>
    <dbReference type="NCBI Taxonomy" id="2763033"/>
    <lineage>
        <taxon>Bacteria</taxon>
        <taxon>Bacillati</taxon>
        <taxon>Bacillota</taxon>
        <taxon>Clostridia</taxon>
        <taxon>Christensenellales</taxon>
        <taxon>Christensenellaceae</taxon>
        <taxon>Christensenella</taxon>
    </lineage>
</organism>
<dbReference type="Pfam" id="PF01882">
    <property type="entry name" value="DUF58"/>
    <property type="match status" value="1"/>
</dbReference>
<keyword evidence="1" id="KW-0472">Membrane</keyword>
<feature type="domain" description="DUF58" evidence="2">
    <location>
        <begin position="189"/>
        <end position="219"/>
    </location>
</feature>
<accession>A0ABR7ED94</accession>
<evidence type="ECO:0000313" key="3">
    <source>
        <dbReference type="EMBL" id="MBC5647716.1"/>
    </source>
</evidence>
<feature type="transmembrane region" description="Helical" evidence="1">
    <location>
        <begin position="28"/>
        <end position="47"/>
    </location>
</feature>
<dbReference type="PANTHER" id="PTHR34351:SF2">
    <property type="entry name" value="DUF58 DOMAIN-CONTAINING PROTEIN"/>
    <property type="match status" value="1"/>
</dbReference>
<comment type="caution">
    <text evidence="3">The sequence shown here is derived from an EMBL/GenBank/DDBJ whole genome shotgun (WGS) entry which is preliminary data.</text>
</comment>
<keyword evidence="1" id="KW-1133">Transmembrane helix</keyword>
<protein>
    <submittedName>
        <fullName evidence="3">DUF58 domain-containing protein</fullName>
    </submittedName>
</protein>
<evidence type="ECO:0000259" key="2">
    <source>
        <dbReference type="Pfam" id="PF01882"/>
    </source>
</evidence>
<keyword evidence="1" id="KW-0812">Transmembrane</keyword>
<proteinExistence type="predicted"/>
<sequence>MAWRRFLYIAFLSASFLYYVFYTWYVSWIIFIFALLLPLLSVALTLISMRGCRVGMKCGGCQTEKGEGFDLVFYVESSGIPMTAARIKLVAENLFSGIMDKYEIYLAPGEAYSLHIDEEVCGVIRSSISRAHIMDLLGIFWLPVSTVQPIETLLLPEAIPFEGDIWPFAEYTGQNFSHISENGSEWLGVRDYREGDSLRAIHWKLTARKGETVVREYAKINETRCACAGLIWNGKPRELHRSLGRLFGVLDAFEKEGYRFRIFWIEQGEVRIITGKKELDAELWPALKDMPGEDRLLSKRFLAAGPGYGDKAVMLVSPDAVLPIDLSALLEEF</sequence>
<dbReference type="RefSeq" id="WP_186857234.1">
    <property type="nucleotide sequence ID" value="NZ_JACOON010000002.1"/>
</dbReference>
<reference evidence="3 4" key="1">
    <citation type="submission" date="2020-08" db="EMBL/GenBank/DDBJ databases">
        <title>Genome public.</title>
        <authorList>
            <person name="Liu C."/>
            <person name="Sun Q."/>
        </authorList>
    </citation>
    <scope>NUCLEOTIDE SEQUENCE [LARGE SCALE GENOMIC DNA]</scope>
    <source>
        <strain evidence="3 4">NSJ-35</strain>
    </source>
</reference>
<dbReference type="Proteomes" id="UP000606889">
    <property type="component" value="Unassembled WGS sequence"/>
</dbReference>
<evidence type="ECO:0000313" key="4">
    <source>
        <dbReference type="Proteomes" id="UP000606889"/>
    </source>
</evidence>
<name>A0ABR7ED94_9FIRM</name>
<dbReference type="EMBL" id="JACOON010000002">
    <property type="protein sequence ID" value="MBC5647716.1"/>
    <property type="molecule type" value="Genomic_DNA"/>
</dbReference>
<evidence type="ECO:0000256" key="1">
    <source>
        <dbReference type="SAM" id="Phobius"/>
    </source>
</evidence>
<dbReference type="InterPro" id="IPR002881">
    <property type="entry name" value="DUF58"/>
</dbReference>
<dbReference type="PANTHER" id="PTHR34351">
    <property type="entry name" value="SLR1927 PROTEIN-RELATED"/>
    <property type="match status" value="1"/>
</dbReference>
<gene>
    <name evidence="3" type="ORF">H8S18_05165</name>
</gene>
<keyword evidence="4" id="KW-1185">Reference proteome</keyword>